<evidence type="ECO:0000256" key="2">
    <source>
        <dbReference type="SAM" id="Phobius"/>
    </source>
</evidence>
<evidence type="ECO:0000313" key="3">
    <source>
        <dbReference type="EMBL" id="GAA5159076.1"/>
    </source>
</evidence>
<feature type="region of interest" description="Disordered" evidence="1">
    <location>
        <begin position="47"/>
        <end position="113"/>
    </location>
</feature>
<reference evidence="4" key="1">
    <citation type="journal article" date="2019" name="Int. J. Syst. Evol. Microbiol.">
        <title>The Global Catalogue of Microorganisms (GCM) 10K type strain sequencing project: providing services to taxonomists for standard genome sequencing and annotation.</title>
        <authorList>
            <consortium name="The Broad Institute Genomics Platform"/>
            <consortium name="The Broad Institute Genome Sequencing Center for Infectious Disease"/>
            <person name="Wu L."/>
            <person name="Ma J."/>
        </authorList>
    </citation>
    <scope>NUCLEOTIDE SEQUENCE [LARGE SCALE GENOMIC DNA]</scope>
    <source>
        <strain evidence="4">JCM 18715</strain>
    </source>
</reference>
<dbReference type="RefSeq" id="WP_345531224.1">
    <property type="nucleotide sequence ID" value="NZ_BAABLD010000002.1"/>
</dbReference>
<keyword evidence="2" id="KW-0812">Transmembrane</keyword>
<dbReference type="EMBL" id="BAABLD010000002">
    <property type="protein sequence ID" value="GAA5159076.1"/>
    <property type="molecule type" value="Genomic_DNA"/>
</dbReference>
<evidence type="ECO:0000313" key="4">
    <source>
        <dbReference type="Proteomes" id="UP001500547"/>
    </source>
</evidence>
<sequence length="113" mass="11826">MLLNVILIIGVVFCWIAAPLKIAIFVTFIAGFTALVLHLIRTQPSVRDNDNWSATDNVTSSSSSTSDYSSSSYLTSSDDNDSRSSCDVSDSSSSSSDSSSCDSSSSDSSSSGD</sequence>
<keyword evidence="4" id="KW-1185">Reference proteome</keyword>
<gene>
    <name evidence="3" type="ORF">GCM10025770_04750</name>
</gene>
<feature type="transmembrane region" description="Helical" evidence="2">
    <location>
        <begin position="6"/>
        <end position="37"/>
    </location>
</feature>
<organism evidence="3 4">
    <name type="scientific">Viridibacterium curvum</name>
    <dbReference type="NCBI Taxonomy" id="1101404"/>
    <lineage>
        <taxon>Bacteria</taxon>
        <taxon>Pseudomonadati</taxon>
        <taxon>Pseudomonadota</taxon>
        <taxon>Betaproteobacteria</taxon>
        <taxon>Rhodocyclales</taxon>
        <taxon>Rhodocyclaceae</taxon>
        <taxon>Viridibacterium</taxon>
    </lineage>
</organism>
<keyword evidence="2" id="KW-1133">Transmembrane helix</keyword>
<name>A0ABP9QCA1_9RHOO</name>
<evidence type="ECO:0000256" key="1">
    <source>
        <dbReference type="SAM" id="MobiDB-lite"/>
    </source>
</evidence>
<comment type="caution">
    <text evidence="3">The sequence shown here is derived from an EMBL/GenBank/DDBJ whole genome shotgun (WGS) entry which is preliminary data.</text>
</comment>
<proteinExistence type="predicted"/>
<protein>
    <submittedName>
        <fullName evidence="3">Uncharacterized protein</fullName>
    </submittedName>
</protein>
<feature type="compositionally biased region" description="Low complexity" evidence="1">
    <location>
        <begin position="53"/>
        <end position="113"/>
    </location>
</feature>
<keyword evidence="2" id="KW-0472">Membrane</keyword>
<accession>A0ABP9QCA1</accession>
<dbReference type="Proteomes" id="UP001500547">
    <property type="component" value="Unassembled WGS sequence"/>
</dbReference>